<dbReference type="PANTHER" id="PTHR23505:SF79">
    <property type="entry name" value="PROTEIN SPINSTER"/>
    <property type="match status" value="1"/>
</dbReference>
<dbReference type="InterPro" id="IPR020846">
    <property type="entry name" value="MFS_dom"/>
</dbReference>
<feature type="transmembrane region" description="Helical" evidence="6">
    <location>
        <begin position="178"/>
        <end position="197"/>
    </location>
</feature>
<evidence type="ECO:0000313" key="8">
    <source>
        <dbReference type="EMBL" id="VAV94330.1"/>
    </source>
</evidence>
<dbReference type="InterPro" id="IPR036259">
    <property type="entry name" value="MFS_trans_sf"/>
</dbReference>
<dbReference type="PROSITE" id="PS50850">
    <property type="entry name" value="MFS"/>
    <property type="match status" value="1"/>
</dbReference>
<evidence type="ECO:0000256" key="4">
    <source>
        <dbReference type="ARBA" id="ARBA00022989"/>
    </source>
</evidence>
<feature type="transmembrane region" description="Helical" evidence="6">
    <location>
        <begin position="230"/>
        <end position="251"/>
    </location>
</feature>
<dbReference type="PANTHER" id="PTHR23505">
    <property type="entry name" value="SPINSTER"/>
    <property type="match status" value="1"/>
</dbReference>
<dbReference type="Gene3D" id="1.20.1250.20">
    <property type="entry name" value="MFS general substrate transporter like domains"/>
    <property type="match status" value="1"/>
</dbReference>
<evidence type="ECO:0000256" key="1">
    <source>
        <dbReference type="ARBA" id="ARBA00004141"/>
    </source>
</evidence>
<proteinExistence type="predicted"/>
<evidence type="ECO:0000256" key="2">
    <source>
        <dbReference type="ARBA" id="ARBA00022448"/>
    </source>
</evidence>
<dbReference type="InterPro" id="IPR011701">
    <property type="entry name" value="MFS"/>
</dbReference>
<reference evidence="8" key="1">
    <citation type="submission" date="2018-06" db="EMBL/GenBank/DDBJ databases">
        <authorList>
            <person name="Zhirakovskaya E."/>
        </authorList>
    </citation>
    <scope>NUCLEOTIDE SEQUENCE</scope>
</reference>
<sequence>MSQQQSAPTASQQDSKAYLGWVMFVLVVVYTFNFIDRSIISILAIPIQQELGVTDFQMGLMRGLSFAILYSTLGVPVAWMADRYNRVWIVGAALAAWSVMTAVCGLAGNAVQLFFARMGVGVGEAGGIAPSYSIISDYFPPHKRATMLAVFSLGIPIGSAVGIMYGGIMAAFYGWRMAFFVIGILGILLVPIFLFTIKEPKRGRFDGPKPDIKPVKITQVIRMLRAKKSFWLISFGAASSSIVGYGVSAWLPAFLVRSYGDQLPQFFEFLPAGMLPAGAPPILYAAYFFSAVMLIGGMIGILMGGYLSDKLGVKNKAMYALVPGTAFLLAVPFYITGMLTTSLGLLFFILLFPLAFSLAWLGPVVSAIQHIVPPNMRATATAVYLLINNLLGLAIGDPLIGKISDILREPFGDDSLRYAILFGSILYLVAAVLFFLAAKQLPKDWIKAE</sequence>
<feature type="transmembrane region" description="Helical" evidence="6">
    <location>
        <begin position="59"/>
        <end position="80"/>
    </location>
</feature>
<accession>A0A3B0RM75</accession>
<feature type="transmembrane region" description="Helical" evidence="6">
    <location>
        <begin position="319"/>
        <end position="339"/>
    </location>
</feature>
<feature type="transmembrane region" description="Helical" evidence="6">
    <location>
        <begin position="378"/>
        <end position="396"/>
    </location>
</feature>
<name>A0A3B0RM75_9ZZZZ</name>
<dbReference type="Pfam" id="PF07690">
    <property type="entry name" value="MFS_1"/>
    <property type="match status" value="1"/>
</dbReference>
<evidence type="ECO:0000256" key="3">
    <source>
        <dbReference type="ARBA" id="ARBA00022692"/>
    </source>
</evidence>
<dbReference type="CDD" id="cd17328">
    <property type="entry name" value="MFS_spinster_like"/>
    <property type="match status" value="1"/>
</dbReference>
<feature type="domain" description="Major facilitator superfamily (MFS) profile" evidence="7">
    <location>
        <begin position="22"/>
        <end position="442"/>
    </location>
</feature>
<evidence type="ECO:0000256" key="5">
    <source>
        <dbReference type="ARBA" id="ARBA00023136"/>
    </source>
</evidence>
<keyword evidence="2" id="KW-0813">Transport</keyword>
<keyword evidence="4 6" id="KW-1133">Transmembrane helix</keyword>
<dbReference type="SUPFAM" id="SSF103473">
    <property type="entry name" value="MFS general substrate transporter"/>
    <property type="match status" value="1"/>
</dbReference>
<feature type="transmembrane region" description="Helical" evidence="6">
    <location>
        <begin position="345"/>
        <end position="366"/>
    </location>
</feature>
<evidence type="ECO:0000259" key="7">
    <source>
        <dbReference type="PROSITE" id="PS50850"/>
    </source>
</evidence>
<dbReference type="GO" id="GO:0016020">
    <property type="term" value="C:membrane"/>
    <property type="evidence" value="ECO:0007669"/>
    <property type="project" value="UniProtKB-SubCell"/>
</dbReference>
<protein>
    <submittedName>
        <fullName evidence="8">Uncharacterized MFS-type transporter</fullName>
    </submittedName>
</protein>
<dbReference type="AlphaFoldDB" id="A0A3B0RM75"/>
<comment type="subcellular location">
    <subcellularLocation>
        <location evidence="1">Membrane</location>
        <topology evidence="1">Multi-pass membrane protein</topology>
    </subcellularLocation>
</comment>
<evidence type="ECO:0000256" key="6">
    <source>
        <dbReference type="SAM" id="Phobius"/>
    </source>
</evidence>
<feature type="transmembrane region" description="Helical" evidence="6">
    <location>
        <begin position="284"/>
        <end position="307"/>
    </location>
</feature>
<gene>
    <name evidence="8" type="ORF">MNBD_ALPHA06-581</name>
</gene>
<dbReference type="InterPro" id="IPR044770">
    <property type="entry name" value="MFS_spinster-like"/>
</dbReference>
<organism evidence="8">
    <name type="scientific">hydrothermal vent metagenome</name>
    <dbReference type="NCBI Taxonomy" id="652676"/>
    <lineage>
        <taxon>unclassified sequences</taxon>
        <taxon>metagenomes</taxon>
        <taxon>ecological metagenomes</taxon>
    </lineage>
</organism>
<keyword evidence="3 6" id="KW-0812">Transmembrane</keyword>
<dbReference type="EMBL" id="UOEE01000181">
    <property type="protein sequence ID" value="VAV94330.1"/>
    <property type="molecule type" value="Genomic_DNA"/>
</dbReference>
<feature type="transmembrane region" description="Helical" evidence="6">
    <location>
        <begin position="87"/>
        <end position="108"/>
    </location>
</feature>
<feature type="transmembrane region" description="Helical" evidence="6">
    <location>
        <begin position="416"/>
        <end position="437"/>
    </location>
</feature>
<feature type="transmembrane region" description="Helical" evidence="6">
    <location>
        <begin position="114"/>
        <end position="135"/>
    </location>
</feature>
<feature type="transmembrane region" description="Helical" evidence="6">
    <location>
        <begin position="21"/>
        <end position="47"/>
    </location>
</feature>
<keyword evidence="5 6" id="KW-0472">Membrane</keyword>
<dbReference type="GO" id="GO:0022857">
    <property type="term" value="F:transmembrane transporter activity"/>
    <property type="evidence" value="ECO:0007669"/>
    <property type="project" value="InterPro"/>
</dbReference>
<feature type="transmembrane region" description="Helical" evidence="6">
    <location>
        <begin position="147"/>
        <end position="172"/>
    </location>
</feature>